<organism evidence="2 3">
    <name type="scientific">Streptomyces flavalbus</name>
    <dbReference type="NCBI Taxonomy" id="2665155"/>
    <lineage>
        <taxon>Bacteria</taxon>
        <taxon>Bacillati</taxon>
        <taxon>Actinomycetota</taxon>
        <taxon>Actinomycetes</taxon>
        <taxon>Kitasatosporales</taxon>
        <taxon>Streptomycetaceae</taxon>
        <taxon>Streptomyces</taxon>
    </lineage>
</organism>
<dbReference type="NCBIfam" id="NF038083">
    <property type="entry name" value="CU044_5270_fam"/>
    <property type="match status" value="1"/>
</dbReference>
<feature type="transmembrane region" description="Helical" evidence="1">
    <location>
        <begin position="70"/>
        <end position="89"/>
    </location>
</feature>
<gene>
    <name evidence="2" type="ORF">ACFQZ6_00230</name>
</gene>
<reference evidence="3" key="1">
    <citation type="journal article" date="2019" name="Int. J. Syst. Evol. Microbiol.">
        <title>The Global Catalogue of Microorganisms (GCM) 10K type strain sequencing project: providing services to taxonomists for standard genome sequencing and annotation.</title>
        <authorList>
            <consortium name="The Broad Institute Genomics Platform"/>
            <consortium name="The Broad Institute Genome Sequencing Center for Infectious Disease"/>
            <person name="Wu L."/>
            <person name="Ma J."/>
        </authorList>
    </citation>
    <scope>NUCLEOTIDE SEQUENCE [LARGE SCALE GENOMIC DNA]</scope>
    <source>
        <strain evidence="3">CGMCC 4.7400</strain>
    </source>
</reference>
<name>A0ABW2VZH9_9ACTN</name>
<keyword evidence="1" id="KW-0472">Membrane</keyword>
<evidence type="ECO:0000313" key="2">
    <source>
        <dbReference type="EMBL" id="MFD0312688.1"/>
    </source>
</evidence>
<comment type="caution">
    <text evidence="2">The sequence shown here is derived from an EMBL/GenBank/DDBJ whole genome shotgun (WGS) entry which is preliminary data.</text>
</comment>
<keyword evidence="1" id="KW-0812">Transmembrane</keyword>
<dbReference type="EMBL" id="JBHTEB010000001">
    <property type="protein sequence ID" value="MFD0312688.1"/>
    <property type="molecule type" value="Genomic_DNA"/>
</dbReference>
<protein>
    <submittedName>
        <fullName evidence="2">CU044_5270 family protein</fullName>
    </submittedName>
</protein>
<accession>A0ABW2VZH9</accession>
<keyword evidence="3" id="KW-1185">Reference proteome</keyword>
<evidence type="ECO:0000313" key="3">
    <source>
        <dbReference type="Proteomes" id="UP001597023"/>
    </source>
</evidence>
<dbReference type="Proteomes" id="UP001597023">
    <property type="component" value="Unassembled WGS sequence"/>
</dbReference>
<dbReference type="InterPro" id="IPR047789">
    <property type="entry name" value="CU044_5270-like"/>
</dbReference>
<keyword evidence="1" id="KW-1133">Transmembrane helix</keyword>
<evidence type="ECO:0000256" key="1">
    <source>
        <dbReference type="SAM" id="Phobius"/>
    </source>
</evidence>
<proteinExistence type="predicted"/>
<sequence length="341" mass="36705">MNTHPRRRDQPDSHQDLAEMLPAPGRPVLAQDRHRVLKEHLMAHLTHESAHEPSDSPTVPERRRLGRRPVLVAVAVALAAVVGLGAVAVDGARNGKEGTATEATANDTRKATRLLDQIALAAAERPAVTVRDDQYVYTESQGSAVELGVDFTTVEELVRQEEQGVTAPPYEGAVRREEWMPVDGSRDGLRKGVAVDDPARRMDMAMGVGTGYLTYRQLEDLPTEPDALLKRLYGDAENVEPGRRAEVVIENVGVIIDGATLLPDLSAALYRAMAELPGARVVEHVKDAAGRAGVGLTFEGSPDGYAWVFDSSSLVYLGTTKTALLEVGVTDKKGEAPVTSP</sequence>
<dbReference type="RefSeq" id="WP_381604250.1">
    <property type="nucleotide sequence ID" value="NZ_JBHTEB010000001.1"/>
</dbReference>